<sequence length="137" mass="15488">MADEKVKFLMRINPDTDRKIKTAIPLANCRSQNEFVEKALQFYCDYVASQDCFSVLPPMLVAAIRATVQNSESHICRLLFKLAVEMDMMMNVLAAAMEIPEEQLRELRGRCVQEVKKTHGMISLDDAVEYQNGGDGV</sequence>
<dbReference type="EMBL" id="JACOPO010000006">
    <property type="protein sequence ID" value="MBC5723128.1"/>
    <property type="molecule type" value="Genomic_DNA"/>
</dbReference>
<proteinExistence type="predicted"/>
<gene>
    <name evidence="1" type="ORF">H8S11_09915</name>
</gene>
<organism evidence="1 2">
    <name type="scientific">Flintibacter hominis</name>
    <dbReference type="NCBI Taxonomy" id="2763048"/>
    <lineage>
        <taxon>Bacteria</taxon>
        <taxon>Bacillati</taxon>
        <taxon>Bacillota</taxon>
        <taxon>Clostridia</taxon>
        <taxon>Eubacteriales</taxon>
        <taxon>Flintibacter</taxon>
    </lineage>
</organism>
<dbReference type="RefSeq" id="WP_186853014.1">
    <property type="nucleotide sequence ID" value="NZ_JACOPO010000006.1"/>
</dbReference>
<reference evidence="1" key="1">
    <citation type="submission" date="2020-08" db="EMBL/GenBank/DDBJ databases">
        <title>Genome public.</title>
        <authorList>
            <person name="Liu C."/>
            <person name="Sun Q."/>
        </authorList>
    </citation>
    <scope>NUCLEOTIDE SEQUENCE</scope>
    <source>
        <strain evidence="1">NSJ-23</strain>
    </source>
</reference>
<dbReference type="AlphaFoldDB" id="A0A8J6M7D9"/>
<evidence type="ECO:0000313" key="2">
    <source>
        <dbReference type="Proteomes" id="UP000628736"/>
    </source>
</evidence>
<protein>
    <submittedName>
        <fullName evidence="1">Uncharacterized protein</fullName>
    </submittedName>
</protein>
<name>A0A8J6M7D9_9FIRM</name>
<accession>A0A8J6M7D9</accession>
<dbReference type="Proteomes" id="UP000628736">
    <property type="component" value="Unassembled WGS sequence"/>
</dbReference>
<comment type="caution">
    <text evidence="1">The sequence shown here is derived from an EMBL/GenBank/DDBJ whole genome shotgun (WGS) entry which is preliminary data.</text>
</comment>
<keyword evidence="2" id="KW-1185">Reference proteome</keyword>
<evidence type="ECO:0000313" key="1">
    <source>
        <dbReference type="EMBL" id="MBC5723128.1"/>
    </source>
</evidence>